<dbReference type="EMBL" id="QGGH01000012">
    <property type="protein sequence ID" value="PWJ88233.1"/>
    <property type="molecule type" value="Genomic_DNA"/>
</dbReference>
<evidence type="ECO:0000256" key="4">
    <source>
        <dbReference type="ARBA" id="ARBA00023136"/>
    </source>
</evidence>
<proteinExistence type="predicted"/>
<evidence type="ECO:0008006" key="9">
    <source>
        <dbReference type="Google" id="ProtNLM"/>
    </source>
</evidence>
<comment type="subcellular location">
    <subcellularLocation>
        <location evidence="1">Endoplasmic reticulum</location>
    </subcellularLocation>
    <subcellularLocation>
        <location evidence="2">Membrane</location>
    </subcellularLocation>
</comment>
<dbReference type="Gene3D" id="3.40.50.1820">
    <property type="entry name" value="alpha/beta hydrolase"/>
    <property type="match status" value="1"/>
</dbReference>
<name>A0A8E3B3B0_RHILI</name>
<evidence type="ECO:0000259" key="6">
    <source>
        <dbReference type="Pfam" id="PF20285"/>
    </source>
</evidence>
<dbReference type="InterPro" id="IPR052374">
    <property type="entry name" value="SERAC1"/>
</dbReference>
<dbReference type="InterPro" id="IPR046911">
    <property type="entry name" value="ABC-3C_CTD9"/>
</dbReference>
<dbReference type="Proteomes" id="UP000245631">
    <property type="component" value="Unassembled WGS sequence"/>
</dbReference>
<gene>
    <name evidence="7" type="ORF">C8D77_112129</name>
</gene>
<evidence type="ECO:0000256" key="2">
    <source>
        <dbReference type="ARBA" id="ARBA00004370"/>
    </source>
</evidence>
<keyword evidence="4" id="KW-0472">Membrane</keyword>
<keyword evidence="3" id="KW-0256">Endoplasmic reticulum</keyword>
<dbReference type="PANTHER" id="PTHR48182">
    <property type="entry name" value="PROTEIN SERAC1"/>
    <property type="match status" value="1"/>
</dbReference>
<dbReference type="Pfam" id="PF05057">
    <property type="entry name" value="DUF676"/>
    <property type="match status" value="1"/>
</dbReference>
<dbReference type="PANTHER" id="PTHR48182:SF2">
    <property type="entry name" value="PROTEIN SERAC1"/>
    <property type="match status" value="1"/>
</dbReference>
<evidence type="ECO:0000256" key="3">
    <source>
        <dbReference type="ARBA" id="ARBA00022824"/>
    </source>
</evidence>
<sequence length="428" mass="47702">MSSAKRANSSLVLRRCLFKVVRLICCRVRPVSSSNYFATISAKGGTADVIFVHGLSGDPVETWTADGSTEPEGGYWPHWLAADVPHLNLYTLGFPASVFAQWAKKEMNLYERAKNFLETLASYEFGKRPIIFICHSLGGLLVKQILRTAKESTDEDWRRVGEGCVGVFFVATPHSGSSVANLLKFFVQGFTSVHVNKLLNDNAELQELNESFRSHCHGTPITVLVYHEQHLTKKTFLVVDAKSADPGVTGTTPVPIDADHIGICKPHDRNSLIYTSIRHRIRKLAPITTPDERVGLETFRDDGLDEASSTDRRDLMSKMVAAGRDHEYPFANDSQNKFARPFVRTGLKTSISTAYRNLLADIEQRFQTLIFHPLICNGADGLTISKAVQSEIVEPLSAKYAADNATAKTIMNALYFLTERCHIRWDKP</sequence>
<dbReference type="AlphaFoldDB" id="A0A8E3B3B0"/>
<feature type="domain" description="ABC-three component systems C-terminal" evidence="6">
    <location>
        <begin position="314"/>
        <end position="425"/>
    </location>
</feature>
<feature type="domain" description="DUF676" evidence="5">
    <location>
        <begin position="49"/>
        <end position="183"/>
    </location>
</feature>
<accession>A0A8E3B3B0</accession>
<dbReference type="GO" id="GO:0016020">
    <property type="term" value="C:membrane"/>
    <property type="evidence" value="ECO:0007669"/>
    <property type="project" value="UniProtKB-SubCell"/>
</dbReference>
<dbReference type="SUPFAM" id="SSF53474">
    <property type="entry name" value="alpha/beta-Hydrolases"/>
    <property type="match status" value="1"/>
</dbReference>
<evidence type="ECO:0000256" key="1">
    <source>
        <dbReference type="ARBA" id="ARBA00004240"/>
    </source>
</evidence>
<comment type="caution">
    <text evidence="7">The sequence shown here is derived from an EMBL/GenBank/DDBJ whole genome shotgun (WGS) entry which is preliminary data.</text>
</comment>
<dbReference type="InterPro" id="IPR029058">
    <property type="entry name" value="AB_hydrolase_fold"/>
</dbReference>
<evidence type="ECO:0000313" key="8">
    <source>
        <dbReference type="Proteomes" id="UP000245631"/>
    </source>
</evidence>
<evidence type="ECO:0000259" key="5">
    <source>
        <dbReference type="Pfam" id="PF05057"/>
    </source>
</evidence>
<dbReference type="Pfam" id="PF20285">
    <property type="entry name" value="CTD9"/>
    <property type="match status" value="1"/>
</dbReference>
<evidence type="ECO:0000313" key="7">
    <source>
        <dbReference type="EMBL" id="PWJ88233.1"/>
    </source>
</evidence>
<dbReference type="InterPro" id="IPR007751">
    <property type="entry name" value="DUF676_lipase-like"/>
</dbReference>
<organism evidence="7 8">
    <name type="scientific">Rhizobium loti</name>
    <name type="common">Mesorhizobium loti</name>
    <dbReference type="NCBI Taxonomy" id="381"/>
    <lineage>
        <taxon>Bacteria</taxon>
        <taxon>Pseudomonadati</taxon>
        <taxon>Pseudomonadota</taxon>
        <taxon>Alphaproteobacteria</taxon>
        <taxon>Hyphomicrobiales</taxon>
        <taxon>Phyllobacteriaceae</taxon>
        <taxon>Mesorhizobium</taxon>
    </lineage>
</organism>
<reference evidence="7 8" key="1">
    <citation type="submission" date="2018-05" db="EMBL/GenBank/DDBJ databases">
        <title>Genomic Encyclopedia of Type Strains, Phase IV (KMG-IV): sequencing the most valuable type-strain genomes for metagenomic binning, comparative biology and taxonomic classification.</title>
        <authorList>
            <person name="Goeker M."/>
        </authorList>
    </citation>
    <scope>NUCLEOTIDE SEQUENCE [LARGE SCALE GENOMIC DNA]</scope>
    <source>
        <strain evidence="7 8">DSM 2626</strain>
    </source>
</reference>
<protein>
    <recommendedName>
        <fullName evidence="9">Alpha/beta hydrolase</fullName>
    </recommendedName>
</protein>